<gene>
    <name evidence="2" type="ORF">UFOVP251_5</name>
</gene>
<dbReference type="InterPro" id="IPR058630">
    <property type="entry name" value="T4_Y16D"/>
</dbReference>
<feature type="compositionally biased region" description="Basic residues" evidence="1">
    <location>
        <begin position="1514"/>
        <end position="1524"/>
    </location>
</feature>
<evidence type="ECO:0000256" key="1">
    <source>
        <dbReference type="SAM" id="MobiDB-lite"/>
    </source>
</evidence>
<feature type="compositionally biased region" description="Basic and acidic residues" evidence="1">
    <location>
        <begin position="1525"/>
        <end position="1534"/>
    </location>
</feature>
<feature type="region of interest" description="Disordered" evidence="1">
    <location>
        <begin position="1504"/>
        <end position="1534"/>
    </location>
</feature>
<proteinExistence type="predicted"/>
<feature type="compositionally biased region" description="Basic and acidic residues" evidence="1">
    <location>
        <begin position="1504"/>
        <end position="1513"/>
    </location>
</feature>
<sequence length="1534" mass="169709">MADVSFDDLIPAKDTTAPSKGADISFDDLIPKTSTTPAVEGKGGAAFGMYSKPGMKPQDTISGAAKTAGESFVRGLPGTGGFIAGAGAASALAAPVVTPLTIANPIAGALTELTVMMTGGLVGAAGVNSVADKLSALVDPQGYAAWEASKKQYPKSAEAGSIAAGFAGSSYKTAPEVAGKLLTKPIVQRGVSGLLGGGMSIAEQATTGEGNVDLTQAAIQAVGGTALPGLNVAGRAADVLGKGVVGVAQKMFGKTAPKTKPFNIPETPPETATPEEKAAYIDKLKAIKTERDSKAPLVETAIRNKETGEIERMGPKHDQARKEATKDTHEEGFVDERGNFHERTAAVDQAKRAGQIPQDHVLENPPGERSGLHSGDLRKVGDERFAITEESKSLVEEGPKTREEHKKAIDDLEYDLFITHEMDLQEAKNTGDTAGVAEVEAKIKETEAKLNQLRKDIPPVKFFNPEKPSWEELHDHLWNSRSVGEAFDTLLLGPKVGSKGQRLLIKALNQSEFIRNAELSFSKELLKYVDKDGFEKQNASGLYTGDDVHKVELGQEGNLQTLLHEAIHAGTQKLLNQGNHPAAIKLQEMFKQIEEKYNAAYDVALENYLKENPNATIGERKSFEETYRKENKDYGLTDVHEFVAEAFSNKEFQKLLGSFESKEPGNVIGNMWESFKNTVREGLGIPESERTAFDDAIEHGTKLIEESKDFKRESVIKTLPSKIEEKQAFETTQKTLKDVGTTRSIDELGTKTSPSVAKAAEKVDPRSIPNEEEFYKHATNIYETYGEQEAIKFLEDYNKNLKEQSIPVPNNNKELDDALHKVNTFEAKDKSEHVVGYKENTDKGVTEEDRAKWFDMRERGEELPPEAKAILDDIDAENIALVRKIKAMGGDVGEEFTTGQSRIRIFGDVASNWKKTIKEFFENKGGFDIKVADQADAAIERKVFQTNDGRVIELHRQPEDVVIPGQKTIKKGTEVFEWKDGERKLIGRSDNLELKRGDKFEISKLGEAPTSGIGGTSERRTGKFELTIVDGKVPDIEANSPYRYLHDAEASARLANMGLRKMARNLELVENLKKSKLFETVGFSPDKPLKDLPQGWKQPSNIDKIPQLRGWYFDSKTAAIISDFAKVWDNTMWMKLTNQLVKNMMLNPVPHMFNEAMHLWNARGFTGWVDPRRLGTFATTARQAWRDVGNQTQFYRDIMREGGSILGAEPRNDLFDKIIMDAGKNMLKDPELNRSVSLLAKKLGTSVGGLYNGISKASTKAMWYTRDVMYVQYVREIMNMHEKRTGNRMELKDAIAEAERHMPNYRMPSEVLGSRGVAWTLKNPNLSMFSRYHYGMVKSLVNTLKDINPKNLTSPEGRVHFKEGIDSMLAIGVAMGVIYPLMDEIAQELFGEGAEQRRAGPYHLIHAGENVIEGKKDATALIWPVFTFNPVLLSLGQLLFNVNIFTKKELYHPDDDIEDILSDVGAYGVKQVPQAGPVMSATAEEGGDTQFIAKQLDIKVKTQKQLEQEERAKAYQKRTKKGRDTKRQKDIYKP</sequence>
<dbReference type="Pfam" id="PF26092">
    <property type="entry name" value="T4_Y16D"/>
    <property type="match status" value="1"/>
</dbReference>
<dbReference type="EMBL" id="LR796272">
    <property type="protein sequence ID" value="CAB4132777.1"/>
    <property type="molecule type" value="Genomic_DNA"/>
</dbReference>
<evidence type="ECO:0000313" key="2">
    <source>
        <dbReference type="EMBL" id="CAB4132777.1"/>
    </source>
</evidence>
<protein>
    <recommendedName>
        <fullName evidence="3">Large polyvalent protein associated domain-containing protein</fullName>
    </recommendedName>
</protein>
<evidence type="ECO:0008006" key="3">
    <source>
        <dbReference type="Google" id="ProtNLM"/>
    </source>
</evidence>
<organism evidence="2">
    <name type="scientific">uncultured Caudovirales phage</name>
    <dbReference type="NCBI Taxonomy" id="2100421"/>
    <lineage>
        <taxon>Viruses</taxon>
        <taxon>Duplodnaviria</taxon>
        <taxon>Heunggongvirae</taxon>
        <taxon>Uroviricota</taxon>
        <taxon>Caudoviricetes</taxon>
        <taxon>Peduoviridae</taxon>
        <taxon>Maltschvirus</taxon>
        <taxon>Maltschvirus maltsch</taxon>
    </lineage>
</organism>
<reference evidence="2" key="1">
    <citation type="submission" date="2020-04" db="EMBL/GenBank/DDBJ databases">
        <authorList>
            <person name="Chiriac C."/>
            <person name="Salcher M."/>
            <person name="Ghai R."/>
            <person name="Kavagutti S V."/>
        </authorList>
    </citation>
    <scope>NUCLEOTIDE SEQUENCE</scope>
</reference>
<accession>A0A6J5LI71</accession>
<name>A0A6J5LI71_9CAUD</name>